<dbReference type="FunFam" id="1.20.1270.280:FF:000001">
    <property type="entry name" value="dynein heavy chain 7, axonemal"/>
    <property type="match status" value="1"/>
</dbReference>
<dbReference type="GO" id="GO:0005524">
    <property type="term" value="F:ATP binding"/>
    <property type="evidence" value="ECO:0007669"/>
    <property type="project" value="UniProtKB-KW"/>
</dbReference>
<dbReference type="InterPro" id="IPR042219">
    <property type="entry name" value="AAA_lid_11_sf"/>
</dbReference>
<dbReference type="Pfam" id="PF12774">
    <property type="entry name" value="AAA_6"/>
    <property type="match status" value="1"/>
</dbReference>
<dbReference type="Gene3D" id="1.10.8.1220">
    <property type="match status" value="1"/>
</dbReference>
<keyword evidence="7" id="KW-0547">Nucleotide-binding</keyword>
<dbReference type="Pfam" id="PF12781">
    <property type="entry name" value="AAA_9"/>
    <property type="match status" value="1"/>
</dbReference>
<dbReference type="Pfam" id="PF18198">
    <property type="entry name" value="AAA_lid_11"/>
    <property type="match status" value="1"/>
</dbReference>
<dbReference type="Pfam" id="PF03028">
    <property type="entry name" value="Dynein_heavy"/>
    <property type="match status" value="1"/>
</dbReference>
<dbReference type="Proteomes" id="UP000050795">
    <property type="component" value="Unassembled WGS sequence"/>
</dbReference>
<evidence type="ECO:0000256" key="13">
    <source>
        <dbReference type="ARBA" id="ARBA00023175"/>
    </source>
</evidence>
<evidence type="ECO:0000256" key="10">
    <source>
        <dbReference type="ARBA" id="ARBA00023017"/>
    </source>
</evidence>
<dbReference type="InterPro" id="IPR024743">
    <property type="entry name" value="Dynein_HC_stalk"/>
</dbReference>
<keyword evidence="6" id="KW-0677">Repeat</keyword>
<dbReference type="FunFam" id="3.40.50.300:FF:000362">
    <property type="entry name" value="Dynein, axonemal, heavy chain 6"/>
    <property type="match status" value="1"/>
</dbReference>
<dbReference type="Gene3D" id="1.10.472.130">
    <property type="match status" value="1"/>
</dbReference>
<dbReference type="GO" id="GO:0051959">
    <property type="term" value="F:dynein light intermediate chain binding"/>
    <property type="evidence" value="ECO:0007669"/>
    <property type="project" value="InterPro"/>
</dbReference>
<dbReference type="InterPro" id="IPR026983">
    <property type="entry name" value="DHC"/>
</dbReference>
<dbReference type="InterPro" id="IPR024317">
    <property type="entry name" value="Dynein_heavy_chain_D4_dom"/>
</dbReference>
<organism evidence="23 24">
    <name type="scientific">Trichobilharzia regenti</name>
    <name type="common">Nasal bird schistosome</name>
    <dbReference type="NCBI Taxonomy" id="157069"/>
    <lineage>
        <taxon>Eukaryota</taxon>
        <taxon>Metazoa</taxon>
        <taxon>Spiralia</taxon>
        <taxon>Lophotrochozoa</taxon>
        <taxon>Platyhelminthes</taxon>
        <taxon>Trematoda</taxon>
        <taxon>Digenea</taxon>
        <taxon>Strigeidida</taxon>
        <taxon>Schistosomatoidea</taxon>
        <taxon>Schistosomatidae</taxon>
        <taxon>Trichobilharzia</taxon>
    </lineage>
</organism>
<dbReference type="Gene3D" id="1.20.140.100">
    <property type="entry name" value="Dynein heavy chain, N-terminal domain 2"/>
    <property type="match status" value="1"/>
</dbReference>
<dbReference type="FunFam" id="1.20.920.30:FF:000002">
    <property type="entry name" value="Dynein axonemal heavy chain 3"/>
    <property type="match status" value="1"/>
</dbReference>
<dbReference type="FunFam" id="1.20.140.100:FF:000004">
    <property type="entry name" value="Dynein axonemal heavy chain 6"/>
    <property type="match status" value="1"/>
</dbReference>
<dbReference type="Pfam" id="PF12777">
    <property type="entry name" value="MT"/>
    <property type="match status" value="1"/>
</dbReference>
<dbReference type="FunFam" id="1.20.920.20:FF:000006">
    <property type="entry name" value="Dynein, axonemal, heavy chain 6"/>
    <property type="match status" value="1"/>
</dbReference>
<evidence type="ECO:0000256" key="17">
    <source>
        <dbReference type="ARBA" id="ARBA00071816"/>
    </source>
</evidence>
<dbReference type="FunFam" id="3.40.50.300:FF:001328">
    <property type="entry name" value="Dynein heavy chain 6, axonemal"/>
    <property type="match status" value="1"/>
</dbReference>
<dbReference type="Gene3D" id="3.20.180.20">
    <property type="entry name" value="Dynein heavy chain, N-terminal domain 2"/>
    <property type="match status" value="1"/>
</dbReference>
<dbReference type="InterPro" id="IPR027417">
    <property type="entry name" value="P-loop_NTPase"/>
</dbReference>
<dbReference type="FunFam" id="1.10.8.710:FF:000004">
    <property type="entry name" value="Dynein axonemal heavy chain 6"/>
    <property type="match status" value="1"/>
</dbReference>
<dbReference type="FunFam" id="1.20.58.1120:FF:000005">
    <property type="entry name" value="Dynein, axonemal, heavy chain 12"/>
    <property type="match status" value="1"/>
</dbReference>
<dbReference type="Pfam" id="PF17857">
    <property type="entry name" value="AAA_lid_1"/>
    <property type="match status" value="1"/>
</dbReference>
<dbReference type="Gene3D" id="3.10.490.20">
    <property type="match status" value="1"/>
</dbReference>
<evidence type="ECO:0000256" key="19">
    <source>
        <dbReference type="ARBA" id="ARBA00082102"/>
    </source>
</evidence>
<keyword evidence="11 20" id="KW-0175">Coiled coil</keyword>
<protein>
    <recommendedName>
        <fullName evidence="17">Dynein axonemal heavy chain 7</fullName>
    </recommendedName>
    <alternativeName>
        <fullName evidence="19">Axonemal beta dynein heavy chain 7</fullName>
    </alternativeName>
    <alternativeName>
        <fullName evidence="18">Ciliary dynein heavy chain 7</fullName>
    </alternativeName>
</protein>
<dbReference type="Pfam" id="PF08393">
    <property type="entry name" value="DHC_N2"/>
    <property type="match status" value="1"/>
</dbReference>
<dbReference type="Pfam" id="PF17852">
    <property type="entry name" value="Dynein_AAA_lid"/>
    <property type="match status" value="1"/>
</dbReference>
<dbReference type="GO" id="GO:0005874">
    <property type="term" value="C:microtubule"/>
    <property type="evidence" value="ECO:0007669"/>
    <property type="project" value="UniProtKB-KW"/>
</dbReference>
<dbReference type="Pfam" id="PF18199">
    <property type="entry name" value="Dynein_C"/>
    <property type="match status" value="1"/>
</dbReference>
<feature type="domain" description="AAA+ ATPase" evidence="22">
    <location>
        <begin position="1181"/>
        <end position="1328"/>
    </location>
</feature>
<sequence length="3273" mass="372372">MKLTKFQQFLPIIHVVCNPGIQQRHWDQMSEIVSFDIKPSPDTQLQTFLEFGLGAYLDQLEEVGAAAAKEHQLETTMSKMKEEWRQMSFELLPYRDTGLSILSAVDDIQVLLDDHIIKAQTMRNSPYIKPFEKEMIAWETKLVSMNDILDVWLKVQATWLYLEPIFSSEDILAQMPEEGRKFGVVDVLWREIMTEAVANPSCLIATDQRDMLRRLTDGYLLLEEIQKGLNDYLEKKRLYFPRFFFLSNDELLEILSETKDPQRVQPHLKKCFEGISRLMFTEQQEITGMTSAEGECVPFVTKIYPAKAKGMVEKWLLQVEDVMLNSLRKVIADSVYAYPETPREKWVLDWPGQVVVCVSCIYWTEEVQDSLGKNKLSEYHAKCNRQIDDIVKLVRGQLTSGERITLGALTVIDVHARDVVASMVQHKVNSIQAFEWLSQLRYYFAPEEATKVTVCQITTELDYGYEYLGNTPRLVITPLTDRCYRTLMGALKLNLGGAPEGPAGTGKTETCKDLAKAIAKQCVVFNCSDGLDYRAMSKFFKGLAQAGAWACFDEFNRIELEVLSVVAQQIHCIQMAISSGLKRFVFEGTELSLNPTCTIFITMNPGYAGRQELPDNLKVLFRSVAMMVPDYALIGEISLYSMGFVDARSLASKIVATYRLCSEQLSSQHHYDYGMRAVKSVLTAAGNLRQKYVEEDESVLLLKAINDVNLPKFLSQDIPLFEGIISDLFPGISLPKGDYDNFLACLRQQLEKRRLQSVPWYLDKILQIYEMILVRHGLMIVGETLSGKTQAYQALADTLTTLVENNQIMNEHTVQYGIINPKAITMGQLYGQFDLVSHEWSDGILAVMFREFAVAEDNKRKWILFDGPVDAVWIENMNTVLDDNKKLCLMSGEIIQMSSLMNLIFEPADLEQASPATVSRCGMIYMEPAQLGWRPMVKSYMDYQLPNNLSDELKELVSDLFEWLIDPCLDFMQTNCRQLFSISNLHAVKQMITLFDCLLDEIRHWCATEHNSDPVEGVSPQNTMSAQTVYLQIQALFLFSVVWSIGSCLPTDSRGKFDLFFRDLVSGINQSHPKPKSIKLTKGNSFPERQTVYDFWYDKKSQGSWSEWSYFNWNSSKAGQGFDPNPPITEVPATTAEANPEDGVVPPASPTGKDTDPQADMIVNTVETERMYFFLNLYTTHHVPLILVGPTGTGKSVIANGYLIQLPREKYIPNVINFSARTSANQTQDIIMSRLDRRRKGVFGPPPDKQCIVFVDDLNMPMKEKYGAQPPIELLRMWIDHGHWYDKKDNTKQHLVDVRFMAAMGPPGGGRNDITSRLTRHANVLGVNEFDDHTMLKIFTTITDAHFSIGFEPQFMRLSKVLVQATLHVYKLAISNFLPTPAKSHYVFNLRDFARVIKGVKLVPASNMKEQDKLMRLWIHEVYRVFYDRLTLTEDGNRFFEIVRQTCSDVFRTNMDKILGHLSLSGRVADEDIRNLLFGNYMQDEGCYDEVTDFKLLTKRMEAYLNDFNALSKTPMNLVMFKFAVEHISRVARVLLQDNGHALLVGVGGSGRQSATRLASHIADHELFVIEITRTYGVNEWRDDLKRLLLKTGLDAKSTVFLINDTQLKHESFMEDISMLLNSGDVPNLFPPDEKAELIDKVQNIARMEAKRAGLKIEPSPLAMYTYFTQRVKKHLHIVLVMSPIGDAFRSRLRMFPSLINCCTIDWFHVWPEDALEMVANKHFEGIEFGENARESSVILCKYFHESVRKLSEKFLEILRRHSYVTPTSYLEMILTFKKLLHKKRTELTTMRNRYLTGLDKLEFAASEVGKMQKELRDLQPLLMETSTETDILLNKIAQDSVEVEAQREIVASDELIANKAAAASKAIKDECEADLAEAMPILNDALASLDTLKQSDITLVKSMKNPPNIVKLVMEAVCIMMGEKADRKPDGTGRMVEDYWGPSLKLLGDIKFLERLKNYQIDNIPVNIMKKIRENYIPNTDFDPKIVRNASTACEGLCKWIIALDKYDKVAKIVAPKKEKLAIAEAELEVQLVKLAEKKAALDEVQAKFQVLQDQLDEMQKKKQDLEDNIDLCSKKLDRAEKLISGLGGEKTRWTEAAAMLKERYVNIIGDVLLSAGVVAYLGPYTVDFRSSIQNEWHELCQKLEIPCSEVFRISDALGDPVKIRSWNIAGLPVDSFSIDNGIIVTNSDRWSLCIDPQGQANKWIKNMEKDNKLQVVKLSDTHYLRTLENSIQFGMPVLMENVGEELDPILEPILQRVLFKLQGTWCIRLGDNVLEYNPGFRFYITTRLRNPHYLPEISVKVCLINFMITPLGLQDQLLGIVIAEEKPKLEATKNQLIIESADNKRQLKELEDKILEVLSTSQGNILENETAINVLSSSKKLSEEITEKQAVAEVTQLEIDAARNGYRPVAEHGSLLFFCISDLSNIDPMYQYSLTWFINLFLSSISNSEKSPVLEERIELLNSHFTTSVYRNICRSLFENHKLLFSLIMCYSLLKNKEKVDETVWRFLLTGGVALDNPHPNPCPDWLSDKCWSEIVRATELPGLDGFMDSVQNTPVQWKAMYDDLEPHRFSIPGKFSKLDGLEKLVVLRCIRPDKVVPGIQDFIVQNMGQQFIEPPTFDLAGSFSDSNCCSPLIFILSPGADPMNALIKFGVDLGFTGDRIQTISLGQGQGPVAANMIQRAIKDGTWVVLQNCHLAVSWMKSLEKICEETIVPKNVDVDFRLWLTSYPSPDFPVTILENGVKMTNEPPKGLRSNLLRSYLNDPISDPEFYDGCSKNPIWHKMLFGLCFFHALVQERRKFGPLGWNVPYEFNESDLRISVRQMKMFLDQYDEIPLEALTYLTGECNYGGRVTDDKDRRLLISLLGIFYNRKIIDEQHYKFSPSGIYYCPDDGTAQDFIEYIRSLPLNPMPEVYGLHDNADITKDNQETFQLFSGILLTLPRQMGGAGKSPEVTVQELASDILSKLPPDFNLKDAIGHYPVMYKESMNTVLRQELIRFNRLTSVVRATLIDLQKAIKGLVVMSADLEDVFNSMLVGKIPSVWAAKSFPSLKPLGSYVQDLIYRLKFFADWLTYNAPPVFWISGFYFTQSFLTGVLQNYARKYTIPIDTLGFTFQVTNRYLNTVNLLENAPSVPKLPRLSAQGTRHPSVAASNNKPVRPNEQFDNFAKPDDGAYITGLYLEGARWDPTDSCLTESKPKVLFDTMPVIWLVPKILNEINRESTYSCPVYKTSARRGVLSTTGHSTNFVLYIDLRTNQPEEHWINRGVAALCQLDD</sequence>
<dbReference type="InterPro" id="IPR013602">
    <property type="entry name" value="Dynein_heavy_linker"/>
</dbReference>
<evidence type="ECO:0000256" key="6">
    <source>
        <dbReference type="ARBA" id="ARBA00022737"/>
    </source>
</evidence>
<evidence type="ECO:0000256" key="14">
    <source>
        <dbReference type="ARBA" id="ARBA00023212"/>
    </source>
</evidence>
<dbReference type="InterPro" id="IPR041589">
    <property type="entry name" value="DNAH3_AAA_lid_1"/>
</dbReference>
<evidence type="ECO:0000256" key="4">
    <source>
        <dbReference type="ARBA" id="ARBA00022490"/>
    </source>
</evidence>
<accession>A0AA85JEL3</accession>
<evidence type="ECO:0000256" key="16">
    <source>
        <dbReference type="ARBA" id="ARBA00062885"/>
    </source>
</evidence>
<dbReference type="FunFam" id="1.10.472.130:FF:000005">
    <property type="entry name" value="Dynein axonemal heavy chain 7"/>
    <property type="match status" value="1"/>
</dbReference>
<dbReference type="GO" id="GO:0003341">
    <property type="term" value="P:cilium movement"/>
    <property type="evidence" value="ECO:0007669"/>
    <property type="project" value="UniProtKB-ARBA"/>
</dbReference>
<dbReference type="InterPro" id="IPR043157">
    <property type="entry name" value="Dynein_AAA1S"/>
</dbReference>
<keyword evidence="14" id="KW-0206">Cytoskeleton</keyword>
<keyword evidence="4" id="KW-0963">Cytoplasm</keyword>
<evidence type="ECO:0000313" key="23">
    <source>
        <dbReference type="Proteomes" id="UP000050795"/>
    </source>
</evidence>
<dbReference type="InterPro" id="IPR042228">
    <property type="entry name" value="Dynein_linker_3"/>
</dbReference>
<evidence type="ECO:0000259" key="22">
    <source>
        <dbReference type="SMART" id="SM00382"/>
    </source>
</evidence>
<dbReference type="FunFam" id="1.10.8.1220:FF:000001">
    <property type="entry name" value="Dynein axonemal heavy chain 5"/>
    <property type="match status" value="1"/>
</dbReference>
<feature type="region of interest" description="Disordered" evidence="21">
    <location>
        <begin position="1133"/>
        <end position="1158"/>
    </location>
</feature>
<dbReference type="InterPro" id="IPR035706">
    <property type="entry name" value="AAA_9"/>
</dbReference>
<dbReference type="FunFam" id="3.10.490.20:FF:000005">
    <property type="entry name" value="Dynein axonemal heavy chain 6"/>
    <property type="match status" value="1"/>
</dbReference>
<dbReference type="Pfam" id="PF12780">
    <property type="entry name" value="AAA_8"/>
    <property type="match status" value="1"/>
</dbReference>
<feature type="domain" description="AAA+ ATPase" evidence="22">
    <location>
        <begin position="493"/>
        <end position="632"/>
    </location>
</feature>
<dbReference type="InterPro" id="IPR004273">
    <property type="entry name" value="Dynein_heavy_D6_P-loop"/>
</dbReference>
<evidence type="ECO:0000256" key="20">
    <source>
        <dbReference type="SAM" id="Coils"/>
    </source>
</evidence>
<dbReference type="Pfam" id="PF12775">
    <property type="entry name" value="AAA_7"/>
    <property type="match status" value="1"/>
</dbReference>
<dbReference type="PANTHER" id="PTHR22878">
    <property type="entry name" value="DYNEIN HEAVY CHAIN 6, AXONEMAL-LIKE-RELATED"/>
    <property type="match status" value="1"/>
</dbReference>
<proteinExistence type="inferred from homology"/>
<comment type="subunit">
    <text evidence="16">The dynein complex consists of at least two heavy chains and a number of intermediate and light chains.</text>
</comment>
<dbReference type="Gene3D" id="1.20.1270.280">
    <property type="match status" value="1"/>
</dbReference>
<keyword evidence="5" id="KW-0493">Microtubule</keyword>
<evidence type="ECO:0000256" key="3">
    <source>
        <dbReference type="ARBA" id="ARBA00008887"/>
    </source>
</evidence>
<comment type="similarity">
    <text evidence="3">Belongs to the dynein heavy chain family.</text>
</comment>
<dbReference type="GO" id="GO:0045505">
    <property type="term" value="F:dynein intermediate chain binding"/>
    <property type="evidence" value="ECO:0007669"/>
    <property type="project" value="InterPro"/>
</dbReference>
<dbReference type="FunFam" id="3.40.50.300:FF:000044">
    <property type="entry name" value="Dynein heavy chain 5, axonemal"/>
    <property type="match status" value="1"/>
</dbReference>
<keyword evidence="12" id="KW-0969">Cilium</keyword>
<evidence type="ECO:0000256" key="21">
    <source>
        <dbReference type="SAM" id="MobiDB-lite"/>
    </source>
</evidence>
<dbReference type="CDD" id="cd00009">
    <property type="entry name" value="AAA"/>
    <property type="match status" value="1"/>
</dbReference>
<dbReference type="Gene3D" id="1.20.920.20">
    <property type="match status" value="1"/>
</dbReference>
<feature type="coiled-coil region" evidence="20">
    <location>
        <begin position="2019"/>
        <end position="2084"/>
    </location>
</feature>
<dbReference type="InterPro" id="IPR043160">
    <property type="entry name" value="Dynein_C_barrel"/>
</dbReference>
<dbReference type="GO" id="GO:0008569">
    <property type="term" value="F:minus-end-directed microtubule motor activity"/>
    <property type="evidence" value="ECO:0007669"/>
    <property type="project" value="InterPro"/>
</dbReference>
<dbReference type="InterPro" id="IPR041466">
    <property type="entry name" value="Dynein_AAA5_ext"/>
</dbReference>
<evidence type="ECO:0000256" key="7">
    <source>
        <dbReference type="ARBA" id="ARBA00022741"/>
    </source>
</evidence>
<keyword evidence="23" id="KW-1185">Reference proteome</keyword>
<reference evidence="23" key="1">
    <citation type="submission" date="2022-06" db="EMBL/GenBank/DDBJ databases">
        <authorList>
            <person name="Berger JAMES D."/>
            <person name="Berger JAMES D."/>
        </authorList>
    </citation>
    <scope>NUCLEOTIDE SEQUENCE [LARGE SCALE GENOMIC DNA]</scope>
</reference>
<keyword evidence="13" id="KW-0505">Motor protein</keyword>
<keyword evidence="15" id="KW-0966">Cell projection</keyword>
<evidence type="ECO:0000256" key="8">
    <source>
        <dbReference type="ARBA" id="ARBA00022840"/>
    </source>
</evidence>
<dbReference type="FunFam" id="3.40.50.300:FF:000223">
    <property type="entry name" value="Dynein heavy chain 3, axonemal"/>
    <property type="match status" value="1"/>
</dbReference>
<dbReference type="WBParaSite" id="TREG1_1620.2">
    <property type="protein sequence ID" value="TREG1_1620.2"/>
    <property type="gene ID" value="TREG1_1620"/>
</dbReference>
<dbReference type="Gene3D" id="1.10.8.720">
    <property type="entry name" value="Region D6 of dynein motor"/>
    <property type="match status" value="1"/>
</dbReference>
<evidence type="ECO:0000313" key="24">
    <source>
        <dbReference type="WBParaSite" id="TREG1_1620.2"/>
    </source>
</evidence>
<dbReference type="GO" id="GO:0031514">
    <property type="term" value="C:motile cilium"/>
    <property type="evidence" value="ECO:0007669"/>
    <property type="project" value="UniProtKB-SubCell"/>
</dbReference>
<dbReference type="FunFam" id="1.10.8.720:FF:000001">
    <property type="entry name" value="dynein heavy chain 7, axonemal"/>
    <property type="match status" value="1"/>
</dbReference>
<evidence type="ECO:0000256" key="18">
    <source>
        <dbReference type="ARBA" id="ARBA00078543"/>
    </source>
</evidence>
<dbReference type="FunFam" id="3.20.180.20:FF:000003">
    <property type="entry name" value="Dynein heavy chain 12, axonemal"/>
    <property type="match status" value="1"/>
</dbReference>
<dbReference type="PANTHER" id="PTHR22878:SF71">
    <property type="entry name" value="DYNEIN, AXONEMAL, HEAVY CHAIN 3"/>
    <property type="match status" value="1"/>
</dbReference>
<dbReference type="FunFam" id="1.10.287.2620:FF:000002">
    <property type="entry name" value="Dynein heavy chain 2, axonemal"/>
    <property type="match status" value="1"/>
</dbReference>
<name>A0AA85JEL3_TRIRE</name>
<reference evidence="24" key="2">
    <citation type="submission" date="2023-11" db="UniProtKB">
        <authorList>
            <consortium name="WormBaseParasite"/>
        </authorList>
    </citation>
    <scope>IDENTIFICATION</scope>
</reference>
<evidence type="ECO:0000256" key="5">
    <source>
        <dbReference type="ARBA" id="ARBA00022701"/>
    </source>
</evidence>
<keyword evidence="9" id="KW-0282">Flagellum</keyword>
<dbReference type="InterPro" id="IPR041228">
    <property type="entry name" value="Dynein_C"/>
</dbReference>
<comment type="subcellular location">
    <subcellularLocation>
        <location evidence="1">Cell projection</location>
        <location evidence="1">Cilium</location>
        <location evidence="1">Flagellum</location>
    </subcellularLocation>
    <subcellularLocation>
        <location evidence="2">Cytoplasm</location>
        <location evidence="2">Cytoskeleton</location>
        <location evidence="2">Cilium axoneme</location>
    </subcellularLocation>
</comment>
<dbReference type="Gene3D" id="1.20.58.1120">
    <property type="match status" value="1"/>
</dbReference>
<dbReference type="Gene3D" id="1.10.287.2620">
    <property type="match status" value="1"/>
</dbReference>
<dbReference type="InterPro" id="IPR041658">
    <property type="entry name" value="AAA_lid_11"/>
</dbReference>
<dbReference type="SUPFAM" id="SSF52540">
    <property type="entry name" value="P-loop containing nucleoside triphosphate hydrolases"/>
    <property type="match status" value="4"/>
</dbReference>
<dbReference type="GO" id="GO:0005858">
    <property type="term" value="C:axonemal dynein complex"/>
    <property type="evidence" value="ECO:0007669"/>
    <property type="project" value="UniProtKB-ARBA"/>
</dbReference>
<keyword evidence="8" id="KW-0067">ATP-binding</keyword>
<evidence type="ECO:0000256" key="11">
    <source>
        <dbReference type="ARBA" id="ARBA00023054"/>
    </source>
</evidence>
<dbReference type="SMART" id="SM00382">
    <property type="entry name" value="AAA"/>
    <property type="match status" value="2"/>
</dbReference>
<dbReference type="InterPro" id="IPR035699">
    <property type="entry name" value="AAA_6"/>
</dbReference>
<dbReference type="Gene3D" id="1.10.8.710">
    <property type="match status" value="1"/>
</dbReference>
<evidence type="ECO:0000256" key="12">
    <source>
        <dbReference type="ARBA" id="ARBA00023069"/>
    </source>
</evidence>
<dbReference type="Gene3D" id="1.20.920.30">
    <property type="match status" value="1"/>
</dbReference>
<dbReference type="InterPro" id="IPR042222">
    <property type="entry name" value="Dynein_2_N"/>
</dbReference>
<evidence type="ECO:0000256" key="9">
    <source>
        <dbReference type="ARBA" id="ARBA00022846"/>
    </source>
</evidence>
<dbReference type="Gene3D" id="3.40.50.300">
    <property type="entry name" value="P-loop containing nucleotide triphosphate hydrolases"/>
    <property type="match status" value="5"/>
</dbReference>
<evidence type="ECO:0000256" key="2">
    <source>
        <dbReference type="ARBA" id="ARBA00004430"/>
    </source>
</evidence>
<dbReference type="Gene3D" id="6.10.140.1060">
    <property type="match status" value="1"/>
</dbReference>
<evidence type="ECO:0000256" key="1">
    <source>
        <dbReference type="ARBA" id="ARBA00004230"/>
    </source>
</evidence>
<dbReference type="FunFam" id="3.40.50.300:FF:002141">
    <property type="entry name" value="Dynein heavy chain"/>
    <property type="match status" value="1"/>
</dbReference>
<dbReference type="InterPro" id="IPR003593">
    <property type="entry name" value="AAA+_ATPase"/>
</dbReference>
<keyword evidence="10" id="KW-0243">Dynein</keyword>
<evidence type="ECO:0000256" key="15">
    <source>
        <dbReference type="ARBA" id="ARBA00023273"/>
    </source>
</evidence>